<keyword evidence="1" id="KW-0812">Transmembrane</keyword>
<dbReference type="RefSeq" id="WP_169299793.1">
    <property type="nucleotide sequence ID" value="NZ_JABBNI010000063.1"/>
</dbReference>
<dbReference type="AlphaFoldDB" id="A0A7Y0EKM8"/>
<evidence type="ECO:0000313" key="2">
    <source>
        <dbReference type="EMBL" id="NMM65210.1"/>
    </source>
</evidence>
<keyword evidence="1" id="KW-0472">Membrane</keyword>
<keyword evidence="1" id="KW-1133">Transmembrane helix</keyword>
<evidence type="ECO:0000313" key="3">
    <source>
        <dbReference type="Proteomes" id="UP000537131"/>
    </source>
</evidence>
<protein>
    <submittedName>
        <fullName evidence="2">Uncharacterized protein</fullName>
    </submittedName>
</protein>
<dbReference type="Proteomes" id="UP000537131">
    <property type="component" value="Unassembled WGS sequence"/>
</dbReference>
<proteinExistence type="predicted"/>
<comment type="caution">
    <text evidence="2">The sequence shown here is derived from an EMBL/GenBank/DDBJ whole genome shotgun (WGS) entry which is preliminary data.</text>
</comment>
<organism evidence="2 3">
    <name type="scientific">Clostridium muellerianum</name>
    <dbReference type="NCBI Taxonomy" id="2716538"/>
    <lineage>
        <taxon>Bacteria</taxon>
        <taxon>Bacillati</taxon>
        <taxon>Bacillota</taxon>
        <taxon>Clostridia</taxon>
        <taxon>Eubacteriales</taxon>
        <taxon>Clostridiaceae</taxon>
        <taxon>Clostridium</taxon>
    </lineage>
</organism>
<dbReference type="EMBL" id="JABBNI010000063">
    <property type="protein sequence ID" value="NMM65210.1"/>
    <property type="molecule type" value="Genomic_DNA"/>
</dbReference>
<name>A0A7Y0EKM8_9CLOT</name>
<sequence length="52" mass="6070">MYGIAPEDPTDILIANRWLEQPSQVINHETHGNLKFGFSWVIFVLVFYIHLV</sequence>
<gene>
    <name evidence="2" type="ORF">HBE96_21745</name>
</gene>
<accession>A0A7Y0EKM8</accession>
<feature type="transmembrane region" description="Helical" evidence="1">
    <location>
        <begin position="34"/>
        <end position="51"/>
    </location>
</feature>
<reference evidence="2 3" key="1">
    <citation type="submission" date="2020-06" db="EMBL/GenBank/DDBJ databases">
        <title>Complete Genome Sequence of Clostridium muelleri sp. nov. P21T, an Acid-Alcohol Producing Acetogen Isolated from Old Hay.</title>
        <authorList>
            <person name="Duncan K.E."/>
            <person name="Tanner R.S."/>
        </authorList>
    </citation>
    <scope>NUCLEOTIDE SEQUENCE [LARGE SCALE GENOMIC DNA]</scope>
    <source>
        <strain evidence="2 3">P21</strain>
    </source>
</reference>
<evidence type="ECO:0000256" key="1">
    <source>
        <dbReference type="SAM" id="Phobius"/>
    </source>
</evidence>
<keyword evidence="3" id="KW-1185">Reference proteome</keyword>